<dbReference type="AlphaFoldDB" id="A0A2Z5U5J0"/>
<protein>
    <submittedName>
        <fullName evidence="1">Uncharacterized protein</fullName>
    </submittedName>
</protein>
<dbReference type="EMBL" id="AP018400">
    <property type="protein sequence ID" value="BBA93463.1"/>
    <property type="molecule type" value="Genomic_DNA"/>
</dbReference>
<evidence type="ECO:0000313" key="2">
    <source>
        <dbReference type="Proteomes" id="UP000269331"/>
    </source>
</evidence>
<dbReference type="Proteomes" id="UP000269331">
    <property type="component" value="Chromosome"/>
</dbReference>
<name>A0A2Z5U5J0_9STRE</name>
<evidence type="ECO:0000313" key="1">
    <source>
        <dbReference type="EMBL" id="BBA93463.1"/>
    </source>
</evidence>
<proteinExistence type="predicted"/>
<reference evidence="1 2" key="1">
    <citation type="journal article" date="2018" name="Genome Biol. Evol.">
        <title>Complete Genome Sequence of Streptococcus ruminantium sp. nov. GUT-187T (=DSM 104980T =JCM 31869T), the Type Strain of S. ruminantium, and Comparison with Genome Sequences of Streptococcus suis Strains.</title>
        <authorList>
            <person name="Tohya M."/>
            <person name="Sekizaki T."/>
            <person name="Miyoshi-Akiyama T."/>
        </authorList>
    </citation>
    <scope>NUCLEOTIDE SEQUENCE [LARGE SCALE GENOMIC DNA]</scope>
    <source>
        <strain evidence="1 2">GUT187T</strain>
    </source>
</reference>
<organism evidence="1 2">
    <name type="scientific">Streptococcus ruminantium</name>
    <dbReference type="NCBI Taxonomy" id="1917441"/>
    <lineage>
        <taxon>Bacteria</taxon>
        <taxon>Bacillati</taxon>
        <taxon>Bacillota</taxon>
        <taxon>Bacilli</taxon>
        <taxon>Lactobacillales</taxon>
        <taxon>Streptococcaceae</taxon>
        <taxon>Streptococcus</taxon>
    </lineage>
</organism>
<dbReference type="KEGG" id="srq:SR187_9310"/>
<sequence length="42" mass="5201">MDYWKVNIRGNHFLKEFHFIAIYGVQTFDWLFVVKRNLVELI</sequence>
<gene>
    <name evidence="1" type="ORF">SR187_9310</name>
</gene>
<accession>A0A2Z5U5J0</accession>